<feature type="region of interest" description="Disordered" evidence="1">
    <location>
        <begin position="1"/>
        <end position="20"/>
    </location>
</feature>
<feature type="compositionally biased region" description="Basic and acidic residues" evidence="1">
    <location>
        <begin position="11"/>
        <end position="20"/>
    </location>
</feature>
<protein>
    <submittedName>
        <fullName evidence="2">Uncharacterized protein</fullName>
    </submittedName>
</protein>
<organism evidence="2 3">
    <name type="scientific">Heracleum sosnowskyi</name>
    <dbReference type="NCBI Taxonomy" id="360622"/>
    <lineage>
        <taxon>Eukaryota</taxon>
        <taxon>Viridiplantae</taxon>
        <taxon>Streptophyta</taxon>
        <taxon>Embryophyta</taxon>
        <taxon>Tracheophyta</taxon>
        <taxon>Spermatophyta</taxon>
        <taxon>Magnoliopsida</taxon>
        <taxon>eudicotyledons</taxon>
        <taxon>Gunneridae</taxon>
        <taxon>Pentapetalae</taxon>
        <taxon>asterids</taxon>
        <taxon>campanulids</taxon>
        <taxon>Apiales</taxon>
        <taxon>Apiaceae</taxon>
        <taxon>Apioideae</taxon>
        <taxon>apioid superclade</taxon>
        <taxon>Tordylieae</taxon>
        <taxon>Tordyliinae</taxon>
        <taxon>Heracleum</taxon>
    </lineage>
</organism>
<dbReference type="Proteomes" id="UP001237642">
    <property type="component" value="Unassembled WGS sequence"/>
</dbReference>
<comment type="caution">
    <text evidence="2">The sequence shown here is derived from an EMBL/GenBank/DDBJ whole genome shotgun (WGS) entry which is preliminary data.</text>
</comment>
<evidence type="ECO:0000256" key="1">
    <source>
        <dbReference type="SAM" id="MobiDB-lite"/>
    </source>
</evidence>
<keyword evidence="3" id="KW-1185">Reference proteome</keyword>
<dbReference type="AlphaFoldDB" id="A0AAD8MT41"/>
<dbReference type="EMBL" id="JAUIZM010000004">
    <property type="protein sequence ID" value="KAK1388425.1"/>
    <property type="molecule type" value="Genomic_DNA"/>
</dbReference>
<evidence type="ECO:0000313" key="3">
    <source>
        <dbReference type="Proteomes" id="UP001237642"/>
    </source>
</evidence>
<gene>
    <name evidence="2" type="ORF">POM88_016603</name>
</gene>
<sequence>MIKIQSLSEPHFTDPDDNFSKDSILEAHLTDPDDDFEYNDDKPREECGVVGIFVDPEASRLYYLALHALQQRGQEGSRTLSLQKTLMGAGFKETKDENGKSTGPVTEKDEVVASTKDCCLHNRTLGVLGMWCG</sequence>
<proteinExistence type="predicted"/>
<dbReference type="Gene3D" id="3.60.20.10">
    <property type="entry name" value="Glutamine Phosphoribosylpyrophosphate, subunit 1, domain 1"/>
    <property type="match status" value="1"/>
</dbReference>
<dbReference type="InterPro" id="IPR029055">
    <property type="entry name" value="Ntn_hydrolases_N"/>
</dbReference>
<reference evidence="2" key="1">
    <citation type="submission" date="2023-02" db="EMBL/GenBank/DDBJ databases">
        <title>Genome of toxic invasive species Heracleum sosnowskyi carries increased number of genes despite the absence of recent whole-genome duplications.</title>
        <authorList>
            <person name="Schelkunov M."/>
            <person name="Shtratnikova V."/>
            <person name="Makarenko M."/>
            <person name="Klepikova A."/>
            <person name="Omelchenko D."/>
            <person name="Novikova G."/>
            <person name="Obukhova E."/>
            <person name="Bogdanov V."/>
            <person name="Penin A."/>
            <person name="Logacheva M."/>
        </authorList>
    </citation>
    <scope>NUCLEOTIDE SEQUENCE</scope>
    <source>
        <strain evidence="2">Hsosn_3</strain>
        <tissue evidence="2">Leaf</tissue>
    </source>
</reference>
<name>A0AAD8MT41_9APIA</name>
<reference evidence="2" key="2">
    <citation type="submission" date="2023-05" db="EMBL/GenBank/DDBJ databases">
        <authorList>
            <person name="Schelkunov M.I."/>
        </authorList>
    </citation>
    <scope>NUCLEOTIDE SEQUENCE</scope>
    <source>
        <strain evidence="2">Hsosn_3</strain>
        <tissue evidence="2">Leaf</tissue>
    </source>
</reference>
<accession>A0AAD8MT41</accession>
<evidence type="ECO:0000313" key="2">
    <source>
        <dbReference type="EMBL" id="KAK1388425.1"/>
    </source>
</evidence>